<dbReference type="GO" id="GO:0005739">
    <property type="term" value="C:mitochondrion"/>
    <property type="evidence" value="ECO:0007669"/>
    <property type="project" value="GOC"/>
</dbReference>
<evidence type="ECO:0000313" key="11">
    <source>
        <dbReference type="EMBL" id="RXH68908.1"/>
    </source>
</evidence>
<evidence type="ECO:0000256" key="9">
    <source>
        <dbReference type="SAM" id="MobiDB-lite"/>
    </source>
</evidence>
<proteinExistence type="inferred from homology"/>
<dbReference type="GO" id="GO:0006120">
    <property type="term" value="P:mitochondrial electron transport, NADH to ubiquinone"/>
    <property type="evidence" value="ECO:0007669"/>
    <property type="project" value="TreeGrafter"/>
</dbReference>
<keyword evidence="3" id="KW-0479">Metal-binding</keyword>
<keyword evidence="12" id="KW-1185">Reference proteome</keyword>
<evidence type="ECO:0000313" key="12">
    <source>
        <dbReference type="Proteomes" id="UP000290289"/>
    </source>
</evidence>
<keyword evidence="5" id="KW-0408">Iron</keyword>
<dbReference type="GO" id="GO:0005509">
    <property type="term" value="F:calcium ion binding"/>
    <property type="evidence" value="ECO:0007669"/>
    <property type="project" value="InterPro"/>
</dbReference>
<feature type="domain" description="EF-hand" evidence="10">
    <location>
        <begin position="710"/>
        <end position="745"/>
    </location>
</feature>
<dbReference type="CDD" id="cd03064">
    <property type="entry name" value="TRX_Fd_NuoE"/>
    <property type="match status" value="2"/>
</dbReference>
<organism evidence="11 12">
    <name type="scientific">Malus domestica</name>
    <name type="common">Apple</name>
    <name type="synonym">Pyrus malus</name>
    <dbReference type="NCBI Taxonomy" id="3750"/>
    <lineage>
        <taxon>Eukaryota</taxon>
        <taxon>Viridiplantae</taxon>
        <taxon>Streptophyta</taxon>
        <taxon>Embryophyta</taxon>
        <taxon>Tracheophyta</taxon>
        <taxon>Spermatophyta</taxon>
        <taxon>Magnoliopsida</taxon>
        <taxon>eudicotyledons</taxon>
        <taxon>Gunneridae</taxon>
        <taxon>Pentapetalae</taxon>
        <taxon>rosids</taxon>
        <taxon>fabids</taxon>
        <taxon>Rosales</taxon>
        <taxon>Rosaceae</taxon>
        <taxon>Amygdaloideae</taxon>
        <taxon>Maleae</taxon>
        <taxon>Malus</taxon>
    </lineage>
</organism>
<feature type="domain" description="EF-hand" evidence="10">
    <location>
        <begin position="774"/>
        <end position="809"/>
    </location>
</feature>
<evidence type="ECO:0000256" key="6">
    <source>
        <dbReference type="ARBA" id="ARBA00023014"/>
    </source>
</evidence>
<evidence type="ECO:0000256" key="2">
    <source>
        <dbReference type="ARBA" id="ARBA00022714"/>
    </source>
</evidence>
<dbReference type="Gene3D" id="3.40.30.10">
    <property type="entry name" value="Glutaredoxin"/>
    <property type="match status" value="2"/>
</dbReference>
<dbReference type="InterPro" id="IPR011992">
    <property type="entry name" value="EF-hand-dom_pair"/>
</dbReference>
<dbReference type="InterPro" id="IPR036249">
    <property type="entry name" value="Thioredoxin-like_sf"/>
</dbReference>
<dbReference type="SUPFAM" id="SSF47473">
    <property type="entry name" value="EF-hand"/>
    <property type="match status" value="1"/>
</dbReference>
<evidence type="ECO:0000256" key="3">
    <source>
        <dbReference type="ARBA" id="ARBA00022723"/>
    </source>
</evidence>
<dbReference type="PANTHER" id="PTHR10371:SF3">
    <property type="entry name" value="NADH DEHYDROGENASE [UBIQUINONE] FLAVOPROTEIN 2, MITOCHONDRIAL"/>
    <property type="match status" value="1"/>
</dbReference>
<dbReference type="PROSITE" id="PS50222">
    <property type="entry name" value="EF_HAND_2"/>
    <property type="match status" value="2"/>
</dbReference>
<feature type="compositionally biased region" description="Basic and acidic residues" evidence="9">
    <location>
        <begin position="616"/>
        <end position="635"/>
    </location>
</feature>
<accession>A0A498HBR8</accession>
<evidence type="ECO:0000256" key="1">
    <source>
        <dbReference type="ARBA" id="ARBA00010643"/>
    </source>
</evidence>
<gene>
    <name evidence="11" type="ORF">DVH24_031241</name>
</gene>
<feature type="coiled-coil region" evidence="8">
    <location>
        <begin position="1009"/>
        <end position="1050"/>
    </location>
</feature>
<dbReference type="InterPro" id="IPR002048">
    <property type="entry name" value="EF_hand_dom"/>
</dbReference>
<evidence type="ECO:0000259" key="10">
    <source>
        <dbReference type="PROSITE" id="PS50222"/>
    </source>
</evidence>
<dbReference type="InterPro" id="IPR041921">
    <property type="entry name" value="NuoE_N"/>
</dbReference>
<keyword evidence="4" id="KW-0106">Calcium</keyword>
<keyword evidence="6" id="KW-0411">Iron-sulfur</keyword>
<dbReference type="STRING" id="3750.A0A498HBR8"/>
<dbReference type="GO" id="GO:0051537">
    <property type="term" value="F:2 iron, 2 sulfur cluster binding"/>
    <property type="evidence" value="ECO:0007669"/>
    <property type="project" value="UniProtKB-KW"/>
</dbReference>
<dbReference type="InterPro" id="IPR042128">
    <property type="entry name" value="NuoE_dom"/>
</dbReference>
<keyword evidence="2" id="KW-0001">2Fe-2S</keyword>
<dbReference type="FunFam" id="3.40.30.10:FF:000097">
    <property type="entry name" value="NADH dehydrogenase [ubiquinone] flavoprotein 2"/>
    <property type="match status" value="1"/>
</dbReference>
<dbReference type="FunFam" id="1.10.10.1590:FF:000001">
    <property type="entry name" value="NADH-quinone oxidoreductase subunit E"/>
    <property type="match status" value="2"/>
</dbReference>
<dbReference type="AlphaFoldDB" id="A0A498HBR8"/>
<dbReference type="NCBIfam" id="TIGR01958">
    <property type="entry name" value="nuoE_fam"/>
    <property type="match status" value="2"/>
</dbReference>
<dbReference type="GO" id="GO:0003954">
    <property type="term" value="F:NADH dehydrogenase activity"/>
    <property type="evidence" value="ECO:0007669"/>
    <property type="project" value="TreeGrafter"/>
</dbReference>
<dbReference type="PROSITE" id="PS01099">
    <property type="entry name" value="COMPLEX1_24K"/>
    <property type="match status" value="2"/>
</dbReference>
<dbReference type="InterPro" id="IPR018247">
    <property type="entry name" value="EF_Hand_1_Ca_BS"/>
</dbReference>
<dbReference type="Gene3D" id="1.10.10.1590">
    <property type="entry name" value="NADH-quinone oxidoreductase subunit E"/>
    <property type="match status" value="2"/>
</dbReference>
<comment type="caution">
    <text evidence="11">The sequence shown here is derived from an EMBL/GenBank/DDBJ whole genome shotgun (WGS) entry which is preliminary data.</text>
</comment>
<feature type="region of interest" description="Disordered" evidence="9">
    <location>
        <begin position="599"/>
        <end position="635"/>
    </location>
</feature>
<dbReference type="PROSITE" id="PS00018">
    <property type="entry name" value="EF_HAND_1"/>
    <property type="match status" value="1"/>
</dbReference>
<evidence type="ECO:0000256" key="4">
    <source>
        <dbReference type="ARBA" id="ARBA00022837"/>
    </source>
</evidence>
<protein>
    <recommendedName>
        <fullName evidence="10">EF-hand domain-containing protein</fullName>
    </recommendedName>
</protein>
<dbReference type="EMBL" id="RDQH01000343">
    <property type="protein sequence ID" value="RXH68908.1"/>
    <property type="molecule type" value="Genomic_DNA"/>
</dbReference>
<dbReference type="Proteomes" id="UP000290289">
    <property type="component" value="Chromosome 17"/>
</dbReference>
<evidence type="ECO:0000256" key="8">
    <source>
        <dbReference type="SAM" id="Coils"/>
    </source>
</evidence>
<evidence type="ECO:0000256" key="7">
    <source>
        <dbReference type="ARBA" id="ARBA00034078"/>
    </source>
</evidence>
<comment type="similarity">
    <text evidence="1">Belongs to the complex I 24 kDa subunit family.</text>
</comment>
<dbReference type="SUPFAM" id="SSF52833">
    <property type="entry name" value="Thioredoxin-like"/>
    <property type="match status" value="2"/>
</dbReference>
<keyword evidence="8" id="KW-0175">Coiled coil</keyword>
<dbReference type="Gene3D" id="1.10.238.10">
    <property type="entry name" value="EF-hand"/>
    <property type="match status" value="1"/>
</dbReference>
<name>A0A498HBR8_MALDO</name>
<dbReference type="PANTHER" id="PTHR10371">
    <property type="entry name" value="NADH DEHYDROGENASE UBIQUINONE FLAVOPROTEIN 2, MITOCHONDRIAL"/>
    <property type="match status" value="1"/>
</dbReference>
<dbReference type="InterPro" id="IPR002023">
    <property type="entry name" value="NuoE-like"/>
</dbReference>
<reference evidence="11 12" key="1">
    <citation type="submission" date="2018-10" db="EMBL/GenBank/DDBJ databases">
        <title>A high-quality apple genome assembly.</title>
        <authorList>
            <person name="Hu J."/>
        </authorList>
    </citation>
    <scope>NUCLEOTIDE SEQUENCE [LARGE SCALE GENOMIC DNA]</scope>
    <source>
        <strain evidence="12">cv. HFTH1</strain>
        <tissue evidence="11">Young leaf</tissue>
    </source>
</reference>
<sequence>MEGFDSYELVLRLMVPSEVPKLSSSRCALRSSFPFNFGAVPKCWLASPPIGSRRSPVRSFSTALNYHLDSPENNPDLPWEFSEANKQKAKEILSHYPSNYKQSAVIPLLDLAQQQHGGWLPVSAMNAVAKVIEVAPIRVYEVATFYSMFNRTKVGKYHLLVCGTTPCMIRGSRDIEAALLKHLGVKRNEVTKDGLFSVGEMECMGSCVNAPMITVADYSNGSEGYTYNYYVRHDFINLLLLVYFTIDQKILEFIFEDVTPERVVEIVEKLKRGEKPRHGTQNPKRIMCGPEGGNTTLLGEPKPPPPFNSHSHSVTNAAKHLIVPTKQQDPTVRNLFPHPISSASASIGSPKTVSSSRRALRSSSPLNFGAVPKCWLASPPIGSRRSPLRSFSTALNYHLDSPENNPDLPWEFSDANKQKAKEILSHYPSNYKQSAVIPLLDLAQQQHGGWLPVSAMNAVAKVIEVAPIRVYEVATFYSMFNRTKVGRYHLLVCGTTPCMIRGSRDIEAALLKHLGVKRNEVTKDGLFSVGEMECMGSCVNAPMITVADYSNGSEGYTYNYYEDVTPERVVEIVEKLKKGEKPPHGTQNPKRIMCGPEGGNTTLLGEPKPPPCHGTGRNEDGAKMPSDGNKKEEEGDRDVIILCSMDVKRVVPGDEAERKFIQNSSRGIAHSTRFRRTKRGTERLVPLISVLSHIPNVRTNGECLFHANSQEIVSLYQRFCQLDRNAKGFISADEFLSVPEFAMNPLSQRLLKMVDGLNFKDFVAFLSAFSARASMQQKSELIFRVYDSDCNGKVSFNDILEVLRDLSGSFLSDEQREKVLTQVLQEAGYTRESYLTSDDFVKVLGSYGLKMEMMTLQTPPSFLQVKQNHGSNHKPLPPTCSLTNSSLSYALIFLSNYKNSKENHYTFCNGNCYTVSSKTFSSTKELSRMKCASASTGEEGIGDNCSMLVRQRIGKEREFTRCKLKTLSSGKKPLQDSSASDSKKAEKKKLLLGGGSTSKALNVSGKGKAAVCTGEVEELNERLRVLEEETETMKQEMLEIAEERNKLMKEIYQQFQMLEIDPRCLAAIELKSIDGNTSIYSSQDQRMGVSLSHILRQDQNPSLVNRNLRANNLAMLM</sequence>
<evidence type="ECO:0000256" key="5">
    <source>
        <dbReference type="ARBA" id="ARBA00023004"/>
    </source>
</evidence>
<comment type="cofactor">
    <cofactor evidence="7">
        <name>[2Fe-2S] cluster</name>
        <dbReference type="ChEBI" id="CHEBI:190135"/>
    </cofactor>
</comment>
<dbReference type="Pfam" id="PF01257">
    <property type="entry name" value="2Fe-2S_thioredx"/>
    <property type="match status" value="2"/>
</dbReference>